<proteinExistence type="predicted"/>
<dbReference type="AlphaFoldDB" id="A0A197JIK6"/>
<evidence type="ECO:0000313" key="1">
    <source>
        <dbReference type="EMBL" id="OAQ25032.1"/>
    </source>
</evidence>
<accession>A0A197JIK6</accession>
<evidence type="ECO:0000313" key="2">
    <source>
        <dbReference type="Proteomes" id="UP000078512"/>
    </source>
</evidence>
<sequence>MYTPSFIKILVIALCAIAMMVTMSSTAVLARPPPSSPLLDIQEPRAGATYSVQEIIHVRAVFKDGKKNPLYKDNTKIDFFIQKFIAMPDLNEHVGSISAKKFYESGFEFPILESYLIPTQTSRPFRVRAHFDGPNAGYDDSDAFYLEK</sequence>
<protein>
    <recommendedName>
        <fullName evidence="3">Velvet domain-containing protein</fullName>
    </recommendedName>
</protein>
<gene>
    <name evidence="1" type="ORF">K457DRAFT_141532</name>
</gene>
<organism evidence="1 2">
    <name type="scientific">Linnemannia elongata AG-77</name>
    <dbReference type="NCBI Taxonomy" id="1314771"/>
    <lineage>
        <taxon>Eukaryota</taxon>
        <taxon>Fungi</taxon>
        <taxon>Fungi incertae sedis</taxon>
        <taxon>Mucoromycota</taxon>
        <taxon>Mortierellomycotina</taxon>
        <taxon>Mortierellomycetes</taxon>
        <taxon>Mortierellales</taxon>
        <taxon>Mortierellaceae</taxon>
        <taxon>Linnemannia</taxon>
    </lineage>
</organism>
<dbReference type="Proteomes" id="UP000078512">
    <property type="component" value="Unassembled WGS sequence"/>
</dbReference>
<name>A0A197JIK6_9FUNG</name>
<keyword evidence="2" id="KW-1185">Reference proteome</keyword>
<reference evidence="1 2" key="1">
    <citation type="submission" date="2016-05" db="EMBL/GenBank/DDBJ databases">
        <title>Genome sequencing reveals origins of a unique bacterial endosymbiosis in the earliest lineages of terrestrial Fungi.</title>
        <authorList>
            <consortium name="DOE Joint Genome Institute"/>
            <person name="Uehling J."/>
            <person name="Gryganskyi A."/>
            <person name="Hameed K."/>
            <person name="Tschaplinski T."/>
            <person name="Misztal P."/>
            <person name="Wu S."/>
            <person name="Desiro A."/>
            <person name="Vande Pol N."/>
            <person name="Du Z.-Y."/>
            <person name="Zienkiewicz A."/>
            <person name="Zienkiewicz K."/>
            <person name="Morin E."/>
            <person name="Tisserant E."/>
            <person name="Splivallo R."/>
            <person name="Hainaut M."/>
            <person name="Henrissat B."/>
            <person name="Ohm R."/>
            <person name="Kuo A."/>
            <person name="Yan J."/>
            <person name="Lipzen A."/>
            <person name="Nolan M."/>
            <person name="Labutti K."/>
            <person name="Barry K."/>
            <person name="Goldstein A."/>
            <person name="Labbe J."/>
            <person name="Schadt C."/>
            <person name="Tuskan G."/>
            <person name="Grigoriev I."/>
            <person name="Martin F."/>
            <person name="Vilgalys R."/>
            <person name="Bonito G."/>
        </authorList>
    </citation>
    <scope>NUCLEOTIDE SEQUENCE [LARGE SCALE GENOMIC DNA]</scope>
    <source>
        <strain evidence="1 2">AG-77</strain>
    </source>
</reference>
<dbReference type="OrthoDB" id="2436092at2759"/>
<dbReference type="EMBL" id="KV442084">
    <property type="protein sequence ID" value="OAQ25032.1"/>
    <property type="molecule type" value="Genomic_DNA"/>
</dbReference>
<evidence type="ECO:0008006" key="3">
    <source>
        <dbReference type="Google" id="ProtNLM"/>
    </source>
</evidence>